<keyword evidence="5" id="KW-0418">Kinase</keyword>
<sequence length="276" mass="30360">MLLFLALPIAGLLVGVPSGFFKEKFDVSSWKRWLILLSPFAVTPVLPLTGALIAAGSLVVGQQLGASLVAVGLTGGIATGKSSVSQLFVKKGAEIVDADVIAREVVLPGRGAYNAIVKNFGTGVLHEKDKTLNRAKLGAIIFADPAKRKVLNACTHKFIMWEMFKQLVYQRLIRRKRLVVFDAPLLFETNLLEHFCYPTIVVACSEKNELVRLMKRDNLSLEDAQKRIQAQMKLHDKVQKADLVIQNDGSLEDLLSYAEKALERAATRVGAVKELH</sequence>
<evidence type="ECO:0000313" key="10">
    <source>
        <dbReference type="Proteomes" id="UP000794436"/>
    </source>
</evidence>
<evidence type="ECO:0008006" key="11">
    <source>
        <dbReference type="Google" id="ProtNLM"/>
    </source>
</evidence>
<dbReference type="GO" id="GO:0005524">
    <property type="term" value="F:ATP binding"/>
    <property type="evidence" value="ECO:0007669"/>
    <property type="project" value="UniProtKB-KW"/>
</dbReference>
<dbReference type="InterPro" id="IPR001977">
    <property type="entry name" value="Depp_CoAkinase"/>
</dbReference>
<evidence type="ECO:0000256" key="4">
    <source>
        <dbReference type="ARBA" id="ARBA00022741"/>
    </source>
</evidence>
<dbReference type="InterPro" id="IPR027417">
    <property type="entry name" value="P-loop_NTPase"/>
</dbReference>
<dbReference type="OrthoDB" id="247245at2759"/>
<keyword evidence="6" id="KW-0067">ATP-binding</keyword>
<evidence type="ECO:0000313" key="9">
    <source>
        <dbReference type="EMBL" id="TMW62823.1"/>
    </source>
</evidence>
<organism evidence="9 10">
    <name type="scientific">Pythium oligandrum</name>
    <name type="common">Mycoparasitic fungus</name>
    <dbReference type="NCBI Taxonomy" id="41045"/>
    <lineage>
        <taxon>Eukaryota</taxon>
        <taxon>Sar</taxon>
        <taxon>Stramenopiles</taxon>
        <taxon>Oomycota</taxon>
        <taxon>Peronosporomycetes</taxon>
        <taxon>Pythiales</taxon>
        <taxon>Pythiaceae</taxon>
        <taxon>Pythium</taxon>
    </lineage>
</organism>
<dbReference type="PROSITE" id="PS51219">
    <property type="entry name" value="DPCK"/>
    <property type="match status" value="1"/>
</dbReference>
<evidence type="ECO:0000256" key="1">
    <source>
        <dbReference type="ARBA" id="ARBA00009018"/>
    </source>
</evidence>
<keyword evidence="7" id="KW-0173">Coenzyme A biosynthesis</keyword>
<protein>
    <recommendedName>
        <fullName evidence="11">Dephospho-CoA kinase</fullName>
    </recommendedName>
</protein>
<dbReference type="GO" id="GO:0015937">
    <property type="term" value="P:coenzyme A biosynthetic process"/>
    <property type="evidence" value="ECO:0007669"/>
    <property type="project" value="UniProtKB-KW"/>
</dbReference>
<evidence type="ECO:0000256" key="5">
    <source>
        <dbReference type="ARBA" id="ARBA00022777"/>
    </source>
</evidence>
<keyword evidence="8" id="KW-0472">Membrane</keyword>
<evidence type="ECO:0000256" key="3">
    <source>
        <dbReference type="ARBA" id="ARBA00022679"/>
    </source>
</evidence>
<dbReference type="Pfam" id="PF01121">
    <property type="entry name" value="CoaE"/>
    <property type="match status" value="1"/>
</dbReference>
<feature type="transmembrane region" description="Helical" evidence="8">
    <location>
        <begin position="34"/>
        <end position="60"/>
    </location>
</feature>
<keyword evidence="3" id="KW-0808">Transferase</keyword>
<evidence type="ECO:0000256" key="6">
    <source>
        <dbReference type="ARBA" id="ARBA00022840"/>
    </source>
</evidence>
<dbReference type="FunFam" id="3.40.50.300:FF:000991">
    <property type="entry name" value="Dephospho-CoA kinase"/>
    <property type="match status" value="1"/>
</dbReference>
<evidence type="ECO:0000256" key="2">
    <source>
        <dbReference type="ARBA" id="ARBA00022490"/>
    </source>
</evidence>
<evidence type="ECO:0000256" key="8">
    <source>
        <dbReference type="SAM" id="Phobius"/>
    </source>
</evidence>
<dbReference type="PANTHER" id="PTHR10695">
    <property type="entry name" value="DEPHOSPHO-COA KINASE-RELATED"/>
    <property type="match status" value="1"/>
</dbReference>
<dbReference type="Gene3D" id="3.40.50.300">
    <property type="entry name" value="P-loop containing nucleotide triphosphate hydrolases"/>
    <property type="match status" value="1"/>
</dbReference>
<accession>A0A8K1CGZ8</accession>
<keyword evidence="8" id="KW-1133">Transmembrane helix</keyword>
<dbReference type="CDD" id="cd02022">
    <property type="entry name" value="DPCK"/>
    <property type="match status" value="1"/>
</dbReference>
<comment type="similarity">
    <text evidence="1">Belongs to the CoaE family.</text>
</comment>
<dbReference type="EMBL" id="SPLM01000073">
    <property type="protein sequence ID" value="TMW62823.1"/>
    <property type="molecule type" value="Genomic_DNA"/>
</dbReference>
<proteinExistence type="inferred from homology"/>
<dbReference type="GO" id="GO:0004140">
    <property type="term" value="F:dephospho-CoA kinase activity"/>
    <property type="evidence" value="ECO:0007669"/>
    <property type="project" value="InterPro"/>
</dbReference>
<keyword evidence="10" id="KW-1185">Reference proteome</keyword>
<reference evidence="9" key="1">
    <citation type="submission" date="2019-03" db="EMBL/GenBank/DDBJ databases">
        <title>Long read genome sequence of the mycoparasitic Pythium oligandrum ATCC 38472 isolated from sugarbeet rhizosphere.</title>
        <authorList>
            <person name="Gaulin E."/>
        </authorList>
    </citation>
    <scope>NUCLEOTIDE SEQUENCE</scope>
    <source>
        <strain evidence="9">ATCC 38472_TT</strain>
    </source>
</reference>
<gene>
    <name evidence="9" type="ORF">Poli38472_005441</name>
</gene>
<comment type="caution">
    <text evidence="9">The sequence shown here is derived from an EMBL/GenBank/DDBJ whole genome shotgun (WGS) entry which is preliminary data.</text>
</comment>
<keyword evidence="2" id="KW-0963">Cytoplasm</keyword>
<dbReference type="AlphaFoldDB" id="A0A8K1CGZ8"/>
<name>A0A8K1CGZ8_PYTOL</name>
<evidence type="ECO:0000256" key="7">
    <source>
        <dbReference type="ARBA" id="ARBA00022993"/>
    </source>
</evidence>
<keyword evidence="4" id="KW-0547">Nucleotide-binding</keyword>
<dbReference type="PANTHER" id="PTHR10695:SF46">
    <property type="entry name" value="BIFUNCTIONAL COENZYME A SYNTHASE-RELATED"/>
    <property type="match status" value="1"/>
</dbReference>
<dbReference type="SUPFAM" id="SSF52540">
    <property type="entry name" value="P-loop containing nucleoside triphosphate hydrolases"/>
    <property type="match status" value="1"/>
</dbReference>
<keyword evidence="8" id="KW-0812">Transmembrane</keyword>
<dbReference type="Proteomes" id="UP000794436">
    <property type="component" value="Unassembled WGS sequence"/>
</dbReference>
<dbReference type="NCBIfam" id="TIGR00152">
    <property type="entry name" value="dephospho-CoA kinase"/>
    <property type="match status" value="1"/>
</dbReference>
<dbReference type="HAMAP" id="MF_00376">
    <property type="entry name" value="Dephospho_CoA_kinase"/>
    <property type="match status" value="1"/>
</dbReference>